<keyword evidence="2" id="KW-1185">Reference proteome</keyword>
<evidence type="ECO:0000313" key="2">
    <source>
        <dbReference type="Proteomes" id="UP000243515"/>
    </source>
</evidence>
<proteinExistence type="predicted"/>
<dbReference type="OrthoDB" id="5422698at2759"/>
<dbReference type="Proteomes" id="UP000243515">
    <property type="component" value="Unassembled WGS sequence"/>
</dbReference>
<dbReference type="EMBL" id="NPHW01001646">
    <property type="protein sequence ID" value="OXV12179.1"/>
    <property type="molecule type" value="Genomic_DNA"/>
</dbReference>
<protein>
    <submittedName>
        <fullName evidence="1">Uncharacterized protein</fullName>
    </submittedName>
</protein>
<dbReference type="AlphaFoldDB" id="A0A232M702"/>
<feature type="non-terminal residue" evidence="1">
    <location>
        <position position="147"/>
    </location>
</feature>
<sequence length="147" mass="17021">MTEGSQQPPGDNQAYFCSQPDQQLFKVEEFDIAPNPPVVHSDHRFFGYLSGFVPNVPNLNDTSLRISVQKDDDETRHYEGKLAEWPTIIMRQDFQCIDELKPGRIDFLTDYVIYGMFVETGNYTFTMETKLPDGRVLFCFQSSMFLK</sequence>
<accession>A0A232M702</accession>
<comment type="caution">
    <text evidence="1">The sequence shown here is derived from an EMBL/GenBank/DDBJ whole genome shotgun (WGS) entry which is preliminary data.</text>
</comment>
<reference evidence="1 2" key="1">
    <citation type="journal article" date="2015" name="Environ. Microbiol.">
        <title>Metagenome sequence of Elaphomyces granulatus from sporocarp tissue reveals Ascomycota ectomycorrhizal fingerprints of genome expansion and a Proteobacteria-rich microbiome.</title>
        <authorList>
            <person name="Quandt C.A."/>
            <person name="Kohler A."/>
            <person name="Hesse C.N."/>
            <person name="Sharpton T.J."/>
            <person name="Martin F."/>
            <person name="Spatafora J.W."/>
        </authorList>
    </citation>
    <scope>NUCLEOTIDE SEQUENCE [LARGE SCALE GENOMIC DNA]</scope>
    <source>
        <strain evidence="1 2">OSC145934</strain>
    </source>
</reference>
<gene>
    <name evidence="1" type="ORF">Egran_00060</name>
</gene>
<evidence type="ECO:0000313" key="1">
    <source>
        <dbReference type="EMBL" id="OXV12179.1"/>
    </source>
</evidence>
<organism evidence="1 2">
    <name type="scientific">Elaphomyces granulatus</name>
    <dbReference type="NCBI Taxonomy" id="519963"/>
    <lineage>
        <taxon>Eukaryota</taxon>
        <taxon>Fungi</taxon>
        <taxon>Dikarya</taxon>
        <taxon>Ascomycota</taxon>
        <taxon>Pezizomycotina</taxon>
        <taxon>Eurotiomycetes</taxon>
        <taxon>Eurotiomycetidae</taxon>
        <taxon>Eurotiales</taxon>
        <taxon>Elaphomycetaceae</taxon>
        <taxon>Elaphomyces</taxon>
    </lineage>
</organism>
<name>A0A232M702_9EURO</name>